<evidence type="ECO:0000313" key="1">
    <source>
        <dbReference type="EMBL" id="SEF43934.1"/>
    </source>
</evidence>
<evidence type="ECO:0008006" key="3">
    <source>
        <dbReference type="Google" id="ProtNLM"/>
    </source>
</evidence>
<dbReference type="RefSeq" id="WP_103908480.1">
    <property type="nucleotide sequence ID" value="NZ_FNUZ01000001.1"/>
</dbReference>
<dbReference type="AlphaFoldDB" id="A0A1H5S0N4"/>
<dbReference type="OrthoDB" id="7691173at2"/>
<accession>A0A1H5S0N4</accession>
<gene>
    <name evidence="1" type="ORF">SAMN04488045_0053</name>
</gene>
<keyword evidence="2" id="KW-1185">Reference proteome</keyword>
<reference evidence="1 2" key="1">
    <citation type="submission" date="2016-10" db="EMBL/GenBank/DDBJ databases">
        <authorList>
            <person name="de Groot N.N."/>
        </authorList>
    </citation>
    <scope>NUCLEOTIDE SEQUENCE [LARGE SCALE GENOMIC DNA]</scope>
    <source>
        <strain evidence="1 2">DSM 26915</strain>
    </source>
</reference>
<evidence type="ECO:0000313" key="2">
    <source>
        <dbReference type="Proteomes" id="UP000236752"/>
    </source>
</evidence>
<name>A0A1H5S0N4_9RHOB</name>
<protein>
    <recommendedName>
        <fullName evidence="3">Flagellar protein FliL</fullName>
    </recommendedName>
</protein>
<dbReference type="EMBL" id="FNUZ01000001">
    <property type="protein sequence ID" value="SEF43934.1"/>
    <property type="molecule type" value="Genomic_DNA"/>
</dbReference>
<dbReference type="Proteomes" id="UP000236752">
    <property type="component" value="Unassembled WGS sequence"/>
</dbReference>
<organism evidence="1 2">
    <name type="scientific">Thalassococcus halodurans</name>
    <dbReference type="NCBI Taxonomy" id="373675"/>
    <lineage>
        <taxon>Bacteria</taxon>
        <taxon>Pseudomonadati</taxon>
        <taxon>Pseudomonadota</taxon>
        <taxon>Alphaproteobacteria</taxon>
        <taxon>Rhodobacterales</taxon>
        <taxon>Roseobacteraceae</taxon>
        <taxon>Thalassococcus</taxon>
    </lineage>
</organism>
<proteinExistence type="predicted"/>
<sequence length="167" mass="18411">MVAKIIKSPNFLATLPAIVVLGAFSYGAFTALSLPDMDPLGTFEEEETEVVVEEPPKVRREYIAIQHSVKATIPHLGATVNIYIGVAIPDMVLHKTADMFKDDPTDFIAPLSQIVMDLSETEAGESWQTLRQALPEPFKESINQQFIDMGLNPPVIEVLINRFMIGG</sequence>